<name>A0A8T2T8F4_CERRI</name>
<evidence type="ECO:0000256" key="6">
    <source>
        <dbReference type="ARBA" id="ARBA00022531"/>
    </source>
</evidence>
<keyword evidence="13" id="KW-1185">Reference proteome</keyword>
<evidence type="ECO:0000256" key="1">
    <source>
        <dbReference type="ARBA" id="ARBA00002966"/>
    </source>
</evidence>
<evidence type="ECO:0000256" key="10">
    <source>
        <dbReference type="ARBA" id="ARBA00023136"/>
    </source>
</evidence>
<evidence type="ECO:0000256" key="9">
    <source>
        <dbReference type="ARBA" id="ARBA00023078"/>
    </source>
</evidence>
<evidence type="ECO:0000256" key="2">
    <source>
        <dbReference type="ARBA" id="ARBA00004334"/>
    </source>
</evidence>
<evidence type="ECO:0000256" key="3">
    <source>
        <dbReference type="ARBA" id="ARBA00006659"/>
    </source>
</evidence>
<comment type="subcellular location">
    <subcellularLocation>
        <location evidence="2">Plastid</location>
        <location evidence="2">Chloroplast thylakoid membrane</location>
    </subcellularLocation>
</comment>
<dbReference type="GO" id="GO:0009654">
    <property type="term" value="C:photosystem II oxygen evolving complex"/>
    <property type="evidence" value="ECO:0007669"/>
    <property type="project" value="InterPro"/>
</dbReference>
<evidence type="ECO:0000313" key="12">
    <source>
        <dbReference type="EMBL" id="KAH7405467.1"/>
    </source>
</evidence>
<dbReference type="InterPro" id="IPR006814">
    <property type="entry name" value="PSII_PsbR"/>
</dbReference>
<comment type="caution">
    <text evidence="12">The sequence shown here is derived from an EMBL/GenBank/DDBJ whole genome shotgun (WGS) entry which is preliminary data.</text>
</comment>
<evidence type="ECO:0000256" key="7">
    <source>
        <dbReference type="ARBA" id="ARBA00022640"/>
    </source>
</evidence>
<keyword evidence="11" id="KW-0604">Photosystem II</keyword>
<comment type="function">
    <text evidence="1">Associated with the oxygen-evolving complex of photosystem II.</text>
</comment>
<keyword evidence="10" id="KW-0472">Membrane</keyword>
<evidence type="ECO:0000313" key="13">
    <source>
        <dbReference type="Proteomes" id="UP000825935"/>
    </source>
</evidence>
<dbReference type="Pfam" id="PF04725">
    <property type="entry name" value="PsbR"/>
    <property type="match status" value="1"/>
</dbReference>
<dbReference type="GO" id="GO:0009535">
    <property type="term" value="C:chloroplast thylakoid membrane"/>
    <property type="evidence" value="ECO:0007669"/>
    <property type="project" value="UniProtKB-SubCell"/>
</dbReference>
<organism evidence="12 13">
    <name type="scientific">Ceratopteris richardii</name>
    <name type="common">Triangle waterfern</name>
    <dbReference type="NCBI Taxonomy" id="49495"/>
    <lineage>
        <taxon>Eukaryota</taxon>
        <taxon>Viridiplantae</taxon>
        <taxon>Streptophyta</taxon>
        <taxon>Embryophyta</taxon>
        <taxon>Tracheophyta</taxon>
        <taxon>Polypodiopsida</taxon>
        <taxon>Polypodiidae</taxon>
        <taxon>Polypodiales</taxon>
        <taxon>Pteridineae</taxon>
        <taxon>Pteridaceae</taxon>
        <taxon>Parkerioideae</taxon>
        <taxon>Ceratopteris</taxon>
    </lineage>
</organism>
<dbReference type="GO" id="GO:0015979">
    <property type="term" value="P:photosynthesis"/>
    <property type="evidence" value="ECO:0007669"/>
    <property type="project" value="UniProtKB-KW"/>
</dbReference>
<dbReference type="OrthoDB" id="496093at2759"/>
<comment type="similarity">
    <text evidence="3">Belongs to the psbR family.</text>
</comment>
<keyword evidence="6" id="KW-0602">Photosynthesis</keyword>
<gene>
    <name evidence="12" type="ORF">KP509_15G071500</name>
</gene>
<sequence>MRMQRKEGNRRYIKNFSVPCVCHDPRISVYHFIKKYGANIDAYSPIFTPEVWSASKDLRVVHSRGAAHYDEAHMEALAMKIFDCVHDVTPLDGKETLRHCERHPWYLPVYSWAALLMVRSDGLENTE</sequence>
<keyword evidence="5" id="KW-0150">Chloroplast</keyword>
<protein>
    <recommendedName>
        <fullName evidence="4">Photosystem II 10 kDa polypeptide, chloroplastic</fullName>
    </recommendedName>
</protein>
<keyword evidence="9" id="KW-0793">Thylakoid</keyword>
<dbReference type="EMBL" id="CM035420">
    <property type="protein sequence ID" value="KAH7405467.1"/>
    <property type="molecule type" value="Genomic_DNA"/>
</dbReference>
<evidence type="ECO:0000256" key="11">
    <source>
        <dbReference type="ARBA" id="ARBA00023276"/>
    </source>
</evidence>
<evidence type="ECO:0000256" key="8">
    <source>
        <dbReference type="ARBA" id="ARBA00022946"/>
    </source>
</evidence>
<proteinExistence type="inferred from homology"/>
<keyword evidence="7" id="KW-0934">Plastid</keyword>
<evidence type="ECO:0000256" key="4">
    <source>
        <dbReference type="ARBA" id="ARBA00018725"/>
    </source>
</evidence>
<keyword evidence="8" id="KW-0809">Transit peptide</keyword>
<dbReference type="AlphaFoldDB" id="A0A8T2T8F4"/>
<evidence type="ECO:0000256" key="5">
    <source>
        <dbReference type="ARBA" id="ARBA00022528"/>
    </source>
</evidence>
<reference evidence="12" key="1">
    <citation type="submission" date="2021-08" db="EMBL/GenBank/DDBJ databases">
        <title>WGS assembly of Ceratopteris richardii.</title>
        <authorList>
            <person name="Marchant D.B."/>
            <person name="Chen G."/>
            <person name="Jenkins J."/>
            <person name="Shu S."/>
            <person name="Leebens-Mack J."/>
            <person name="Grimwood J."/>
            <person name="Schmutz J."/>
            <person name="Soltis P."/>
            <person name="Soltis D."/>
            <person name="Chen Z.-H."/>
        </authorList>
    </citation>
    <scope>NUCLEOTIDE SEQUENCE</scope>
    <source>
        <strain evidence="12">Whitten #5841</strain>
        <tissue evidence="12">Leaf</tissue>
    </source>
</reference>
<accession>A0A8T2T8F4</accession>
<dbReference type="Proteomes" id="UP000825935">
    <property type="component" value="Chromosome 15"/>
</dbReference>